<evidence type="ECO:0000256" key="11">
    <source>
        <dbReference type="ARBA" id="ARBA00045555"/>
    </source>
</evidence>
<dbReference type="FunFam" id="3.30.450.60:FF:000014">
    <property type="entry name" value="Coatomer subunit zeta-2"/>
    <property type="match status" value="1"/>
</dbReference>
<keyword evidence="8 12" id="KW-0333">Golgi apparatus</keyword>
<evidence type="ECO:0000256" key="8">
    <source>
        <dbReference type="ARBA" id="ARBA00023034"/>
    </source>
</evidence>
<comment type="subcellular location">
    <subcellularLocation>
        <location evidence="12">Cytoplasm</location>
    </subcellularLocation>
    <subcellularLocation>
        <location evidence="1 12">Golgi apparatus membrane</location>
        <topology evidence="1 12">Peripheral membrane protein</topology>
        <orientation evidence="1 12">Cytoplasmic side</orientation>
    </subcellularLocation>
    <subcellularLocation>
        <location evidence="12">Cytoplasmic vesicle</location>
        <location evidence="12">COPI-coated vesicle membrane</location>
        <topology evidence="12">Peripheral membrane protein</topology>
        <orientation evidence="12">Cytoplasmic side</orientation>
    </subcellularLocation>
</comment>
<organism evidence="14 15">
    <name type="scientific">Rhododendron simsii</name>
    <name type="common">Sims's rhododendron</name>
    <dbReference type="NCBI Taxonomy" id="118357"/>
    <lineage>
        <taxon>Eukaryota</taxon>
        <taxon>Viridiplantae</taxon>
        <taxon>Streptophyta</taxon>
        <taxon>Embryophyta</taxon>
        <taxon>Tracheophyta</taxon>
        <taxon>Spermatophyta</taxon>
        <taxon>Magnoliopsida</taxon>
        <taxon>eudicotyledons</taxon>
        <taxon>Gunneridae</taxon>
        <taxon>Pentapetalae</taxon>
        <taxon>asterids</taxon>
        <taxon>Ericales</taxon>
        <taxon>Ericaceae</taxon>
        <taxon>Ericoideae</taxon>
        <taxon>Rhodoreae</taxon>
        <taxon>Rhododendron</taxon>
    </lineage>
</organism>
<comment type="similarity">
    <text evidence="2 12">Belongs to the adaptor complexes small subunit family.</text>
</comment>
<evidence type="ECO:0000256" key="1">
    <source>
        <dbReference type="ARBA" id="ARBA00004255"/>
    </source>
</evidence>
<evidence type="ECO:0000256" key="10">
    <source>
        <dbReference type="ARBA" id="ARBA00023329"/>
    </source>
</evidence>
<evidence type="ECO:0000256" key="7">
    <source>
        <dbReference type="ARBA" id="ARBA00022927"/>
    </source>
</evidence>
<comment type="caution">
    <text evidence="14">The sequence shown here is derived from an EMBL/GenBank/DDBJ whole genome shotgun (WGS) entry which is preliminary data.</text>
</comment>
<evidence type="ECO:0000256" key="12">
    <source>
        <dbReference type="RuleBase" id="RU366053"/>
    </source>
</evidence>
<dbReference type="Gene3D" id="3.30.450.60">
    <property type="match status" value="1"/>
</dbReference>
<dbReference type="GO" id="GO:0006890">
    <property type="term" value="P:retrograde vesicle-mediated transport, Golgi to endoplasmic reticulum"/>
    <property type="evidence" value="ECO:0007669"/>
    <property type="project" value="UniProtKB-UniRule"/>
</dbReference>
<dbReference type="GO" id="GO:0006891">
    <property type="term" value="P:intra-Golgi vesicle-mediated transport"/>
    <property type="evidence" value="ECO:0007669"/>
    <property type="project" value="TreeGrafter"/>
</dbReference>
<evidence type="ECO:0000256" key="2">
    <source>
        <dbReference type="ARBA" id="ARBA00006972"/>
    </source>
</evidence>
<keyword evidence="9 12" id="KW-0472">Membrane</keyword>
<keyword evidence="6 12" id="KW-0931">ER-Golgi transport</keyword>
<evidence type="ECO:0000256" key="9">
    <source>
        <dbReference type="ARBA" id="ARBA00023136"/>
    </source>
</evidence>
<dbReference type="GO" id="GO:0006886">
    <property type="term" value="P:intracellular protein transport"/>
    <property type="evidence" value="ECO:0007669"/>
    <property type="project" value="TreeGrafter"/>
</dbReference>
<evidence type="ECO:0000259" key="13">
    <source>
        <dbReference type="Pfam" id="PF01217"/>
    </source>
</evidence>
<dbReference type="EMBL" id="WJXA01000012">
    <property type="protein sequence ID" value="KAF7123272.1"/>
    <property type="molecule type" value="Genomic_DNA"/>
</dbReference>
<dbReference type="InterPro" id="IPR011012">
    <property type="entry name" value="Longin-like_dom_sf"/>
</dbReference>
<keyword evidence="10 12" id="KW-0968">Cytoplasmic vesicle</keyword>
<dbReference type="PANTHER" id="PTHR11043:SF28">
    <property type="entry name" value="COATOMER SUBUNIT ZETA-3"/>
    <property type="match status" value="1"/>
</dbReference>
<protein>
    <recommendedName>
        <fullName evidence="12">Coatomer subunit zeta</fullName>
    </recommendedName>
</protein>
<keyword evidence="15" id="KW-1185">Reference proteome</keyword>
<dbReference type="SUPFAM" id="SSF64356">
    <property type="entry name" value="SNARE-like"/>
    <property type="match status" value="1"/>
</dbReference>
<dbReference type="InterPro" id="IPR022775">
    <property type="entry name" value="AP_mu_sigma_su"/>
</dbReference>
<evidence type="ECO:0000313" key="14">
    <source>
        <dbReference type="EMBL" id="KAF7123272.1"/>
    </source>
</evidence>
<dbReference type="OrthoDB" id="10249988at2759"/>
<keyword evidence="7 12" id="KW-0653">Protein transport</keyword>
<dbReference type="Proteomes" id="UP000626092">
    <property type="component" value="Unassembled WGS sequence"/>
</dbReference>
<dbReference type="CDD" id="cd14829">
    <property type="entry name" value="Zeta-COP"/>
    <property type="match status" value="1"/>
</dbReference>
<name>A0A834G306_RHOSS</name>
<dbReference type="Pfam" id="PF01217">
    <property type="entry name" value="Clat_adaptor_s"/>
    <property type="match status" value="1"/>
</dbReference>
<comment type="function">
    <text evidence="11">The coatomer is a cytosolic protein complex that binds to dilysine motifs and reversibly associates with Golgi non-clathrin-coated vesicles, which further mediate biosynthetic protein transport from the ER, via the Golgi up to the trans Golgi network. Coatomer complex is required for budding from Golgi membranes, and is essential for the retrograde Golgi-to-ER transport of dilysine-tagged proteins. The zeta subunit may be involved in regulating the coat assembly and, hence, the rate of biosynthetic protein transport due to its association-dissociation properties with the coatomer complex.</text>
</comment>
<reference evidence="14" key="1">
    <citation type="submission" date="2019-11" db="EMBL/GenBank/DDBJ databases">
        <authorList>
            <person name="Liu Y."/>
            <person name="Hou J."/>
            <person name="Li T.-Q."/>
            <person name="Guan C.-H."/>
            <person name="Wu X."/>
            <person name="Wu H.-Z."/>
            <person name="Ling F."/>
            <person name="Zhang R."/>
            <person name="Shi X.-G."/>
            <person name="Ren J.-P."/>
            <person name="Chen E.-F."/>
            <person name="Sun J.-M."/>
        </authorList>
    </citation>
    <scope>NUCLEOTIDE SEQUENCE</scope>
    <source>
        <strain evidence="14">Adult_tree_wgs_1</strain>
        <tissue evidence="14">Leaves</tissue>
    </source>
</reference>
<evidence type="ECO:0000256" key="4">
    <source>
        <dbReference type="ARBA" id="ARBA00022448"/>
    </source>
</evidence>
<dbReference type="GO" id="GO:0000139">
    <property type="term" value="C:Golgi membrane"/>
    <property type="evidence" value="ECO:0007669"/>
    <property type="project" value="UniProtKB-SubCell"/>
</dbReference>
<gene>
    <name evidence="14" type="ORF">RHSIM_Rhsim12G0207700</name>
</gene>
<comment type="subunit">
    <text evidence="3 12">Oligomeric complex that consists of at least the alpha, beta, beta', gamma, delta, epsilon and zeta subunits.</text>
</comment>
<evidence type="ECO:0000256" key="5">
    <source>
        <dbReference type="ARBA" id="ARBA00022490"/>
    </source>
</evidence>
<sequence>MSTATRSSTVYSAKIKHLLEPAEASSVAVGRSATVEWRMTVGRVGFRGSTMMMEPSSWKVTAVVHGEETCPTIKSILLLDSEGKRVAVKYYSDDWPTISAKSAFEKSVFTRTQKANARMEVDIAMFENYVVVYKFVQDLHFFVIGADDENELFLATVLQGFIDAVSFLLRSNFDKMEALENLDLILLCLDEMVDGGMILENDGNLISGKVETHSRDEAAPLADQTISQALATAREHLTRSLLR</sequence>
<feature type="domain" description="AP complex mu/sigma subunit" evidence="13">
    <location>
        <begin position="72"/>
        <end position="213"/>
    </location>
</feature>
<dbReference type="PANTHER" id="PTHR11043">
    <property type="entry name" value="ZETA-COAT PROTEIN"/>
    <property type="match status" value="1"/>
</dbReference>
<keyword evidence="5 12" id="KW-0963">Cytoplasm</keyword>
<evidence type="ECO:0000313" key="15">
    <source>
        <dbReference type="Proteomes" id="UP000626092"/>
    </source>
</evidence>
<dbReference type="InterPro" id="IPR039652">
    <property type="entry name" value="Coatomer_zeta"/>
</dbReference>
<evidence type="ECO:0000256" key="6">
    <source>
        <dbReference type="ARBA" id="ARBA00022892"/>
    </source>
</evidence>
<evidence type="ECO:0000256" key="3">
    <source>
        <dbReference type="ARBA" id="ARBA00011775"/>
    </source>
</evidence>
<dbReference type="AlphaFoldDB" id="A0A834G306"/>
<accession>A0A834G306</accession>
<proteinExistence type="inferred from homology"/>
<keyword evidence="4 12" id="KW-0813">Transport</keyword>
<dbReference type="GO" id="GO:0030126">
    <property type="term" value="C:COPI vesicle coat"/>
    <property type="evidence" value="ECO:0007669"/>
    <property type="project" value="UniProtKB-UniRule"/>
</dbReference>